<keyword evidence="4" id="KW-0539">Nucleus</keyword>
<dbReference type="GO" id="GO:0008270">
    <property type="term" value="F:zinc ion binding"/>
    <property type="evidence" value="ECO:0007669"/>
    <property type="project" value="InterPro"/>
</dbReference>
<dbReference type="CDD" id="cd12148">
    <property type="entry name" value="fungal_TF_MHR"/>
    <property type="match status" value="1"/>
</dbReference>
<feature type="region of interest" description="Disordered" evidence="5">
    <location>
        <begin position="54"/>
        <end position="202"/>
    </location>
</feature>
<dbReference type="InterPro" id="IPR051127">
    <property type="entry name" value="Fungal_SecMet_Regulators"/>
</dbReference>
<evidence type="ECO:0000256" key="1">
    <source>
        <dbReference type="ARBA" id="ARBA00022723"/>
    </source>
</evidence>
<dbReference type="CDD" id="cd00067">
    <property type="entry name" value="GAL4"/>
    <property type="match status" value="1"/>
</dbReference>
<name>A0AA38S641_9PEZI</name>
<feature type="compositionally biased region" description="Polar residues" evidence="5">
    <location>
        <begin position="758"/>
        <end position="767"/>
    </location>
</feature>
<dbReference type="EMBL" id="JANBVN010000021">
    <property type="protein sequence ID" value="KAJ9161583.1"/>
    <property type="molecule type" value="Genomic_DNA"/>
</dbReference>
<dbReference type="Pfam" id="PF04082">
    <property type="entry name" value="Fungal_trans"/>
    <property type="match status" value="1"/>
</dbReference>
<dbReference type="Pfam" id="PF00172">
    <property type="entry name" value="Zn_clus"/>
    <property type="match status" value="1"/>
</dbReference>
<gene>
    <name evidence="8" type="ORF">NKR19_g2159</name>
</gene>
<dbReference type="PROSITE" id="PS50048">
    <property type="entry name" value="ZN2_CY6_FUNGAL_2"/>
    <property type="match status" value="1"/>
</dbReference>
<evidence type="ECO:0000256" key="3">
    <source>
        <dbReference type="ARBA" id="ARBA00023163"/>
    </source>
</evidence>
<dbReference type="GO" id="GO:0000978">
    <property type="term" value="F:RNA polymerase II cis-regulatory region sequence-specific DNA binding"/>
    <property type="evidence" value="ECO:0007669"/>
    <property type="project" value="TreeGrafter"/>
</dbReference>
<dbReference type="GO" id="GO:0000435">
    <property type="term" value="P:positive regulation of transcription from RNA polymerase II promoter by galactose"/>
    <property type="evidence" value="ECO:0007669"/>
    <property type="project" value="TreeGrafter"/>
</dbReference>
<dbReference type="SMART" id="SM00906">
    <property type="entry name" value="Fungal_trans"/>
    <property type="match status" value="1"/>
</dbReference>
<keyword evidence="6" id="KW-1133">Transmembrane helix</keyword>
<dbReference type="GO" id="GO:0006351">
    <property type="term" value="P:DNA-templated transcription"/>
    <property type="evidence" value="ECO:0007669"/>
    <property type="project" value="InterPro"/>
</dbReference>
<comment type="caution">
    <text evidence="8">The sequence shown here is derived from an EMBL/GenBank/DDBJ whole genome shotgun (WGS) entry which is preliminary data.</text>
</comment>
<feature type="compositionally biased region" description="Low complexity" evidence="5">
    <location>
        <begin position="123"/>
        <end position="140"/>
    </location>
</feature>
<keyword evidence="9" id="KW-1185">Reference proteome</keyword>
<evidence type="ECO:0000259" key="7">
    <source>
        <dbReference type="PROSITE" id="PS50048"/>
    </source>
</evidence>
<evidence type="ECO:0000256" key="2">
    <source>
        <dbReference type="ARBA" id="ARBA00023015"/>
    </source>
</evidence>
<reference evidence="8" key="1">
    <citation type="submission" date="2022-07" db="EMBL/GenBank/DDBJ databases">
        <title>Fungi with potential for degradation of polypropylene.</title>
        <authorList>
            <person name="Gostincar C."/>
        </authorList>
    </citation>
    <scope>NUCLEOTIDE SEQUENCE</scope>
    <source>
        <strain evidence="8">EXF-13287</strain>
    </source>
</reference>
<feature type="compositionally biased region" description="Polar residues" evidence="5">
    <location>
        <begin position="156"/>
        <end position="177"/>
    </location>
</feature>
<dbReference type="Proteomes" id="UP001174691">
    <property type="component" value="Unassembled WGS sequence"/>
</dbReference>
<dbReference type="InterPro" id="IPR036864">
    <property type="entry name" value="Zn2-C6_fun-type_DNA-bd_sf"/>
</dbReference>
<organism evidence="8 9">
    <name type="scientific">Coniochaeta hoffmannii</name>
    <dbReference type="NCBI Taxonomy" id="91930"/>
    <lineage>
        <taxon>Eukaryota</taxon>
        <taxon>Fungi</taxon>
        <taxon>Dikarya</taxon>
        <taxon>Ascomycota</taxon>
        <taxon>Pezizomycotina</taxon>
        <taxon>Sordariomycetes</taxon>
        <taxon>Sordariomycetidae</taxon>
        <taxon>Coniochaetales</taxon>
        <taxon>Coniochaetaceae</taxon>
        <taxon>Coniochaeta</taxon>
    </lineage>
</organism>
<dbReference type="AlphaFoldDB" id="A0AA38S641"/>
<feature type="region of interest" description="Disordered" evidence="5">
    <location>
        <begin position="742"/>
        <end position="767"/>
    </location>
</feature>
<dbReference type="Gene3D" id="4.10.240.10">
    <property type="entry name" value="Zn(2)-C6 fungal-type DNA-binding domain"/>
    <property type="match status" value="1"/>
</dbReference>
<sequence>MTGQLPLPIPNARVSDFPRRRTKKACLTCQRKKLKCNGLQPCATCVSRNTACTYAPNSPDMSRSRARYSNASSTHPSYASANRQPQQSQTSVFAPHNTNERMTDGFNLSPTTAIGARQRRGTAASDANDSSAGSAAANLAPRPMEQTYRGGGEGNRPSTSTNILGVNTEESPVNTAAGNRDGFGVAAGSGNRSHGGQKHADDANADEMSKAFSGGPNGVTEGERLNEQSRLLNDGKGRLLYLGDSASLSYLDTIRRLVENTLVQKKPTHVLPDREAAEFLIDSFFSNTVGILYILDREAWAREVAQIYENPLAVEQSRLSILNLLFAVGLQMTRSGAAHSFRESQILKRLDASPVDRAELFYLNATYLNDPIQGFEDGDITSIQALLLITVFMLTVAKRNAAWAYFGMAVRSAYALGLHRKETDLGFAPAEQRTRRNIWKSLYVMDCFISAMLGRPNSINTRDAPHSSYASEEDDLEGKEGIEADALTASVRASQLIGDVLSYVYAERKISVKLANHLSARFHSWKASLPPVLHWQNISLPNEDPRTTLAQLHVNLSYFHGIILLTRPFLLQKIISLTRASRGDGGILGQSKVDGKEETSSARAEPFPPACVRSAVYSIDAVQSALLKRALPRSDPFVIYWLFSAALIVFSNGFANVCTDVDTTHAMQTALNLHQYLGEVDPLARRYNQILVAFHAAISRKEMVASNDPPTSTRASSETIFNAFFGGLGAVRVGSNAAQPLNAGSASSLDHRRRDSHNLGSSTNMNNANISSSIQAGPDWQPYFQPSSVQSNSIPGALATGGEGSAGMMGAAGTGISPPDYCLDFDAFFNSVGAVGSESVGQSQDMYAQDLWMPLYGTMDVG</sequence>
<dbReference type="GO" id="GO:0000981">
    <property type="term" value="F:DNA-binding transcription factor activity, RNA polymerase II-specific"/>
    <property type="evidence" value="ECO:0007669"/>
    <property type="project" value="InterPro"/>
</dbReference>
<evidence type="ECO:0000313" key="8">
    <source>
        <dbReference type="EMBL" id="KAJ9161583.1"/>
    </source>
</evidence>
<proteinExistence type="predicted"/>
<feature type="transmembrane region" description="Helical" evidence="6">
    <location>
        <begin position="637"/>
        <end position="655"/>
    </location>
</feature>
<dbReference type="GO" id="GO:0005634">
    <property type="term" value="C:nucleus"/>
    <property type="evidence" value="ECO:0007669"/>
    <property type="project" value="TreeGrafter"/>
</dbReference>
<keyword evidence="1" id="KW-0479">Metal-binding</keyword>
<keyword evidence="6" id="KW-0472">Membrane</keyword>
<dbReference type="SUPFAM" id="SSF57701">
    <property type="entry name" value="Zn2/Cys6 DNA-binding domain"/>
    <property type="match status" value="1"/>
</dbReference>
<protein>
    <recommendedName>
        <fullName evidence="7">Zn(2)-C6 fungal-type domain-containing protein</fullName>
    </recommendedName>
</protein>
<evidence type="ECO:0000313" key="9">
    <source>
        <dbReference type="Proteomes" id="UP001174691"/>
    </source>
</evidence>
<keyword evidence="3" id="KW-0804">Transcription</keyword>
<keyword evidence="2" id="KW-0805">Transcription regulation</keyword>
<feature type="domain" description="Zn(2)-C6 fungal-type" evidence="7">
    <location>
        <begin position="25"/>
        <end position="54"/>
    </location>
</feature>
<evidence type="ECO:0000256" key="5">
    <source>
        <dbReference type="SAM" id="MobiDB-lite"/>
    </source>
</evidence>
<keyword evidence="6" id="KW-0812">Transmembrane</keyword>
<dbReference type="SMART" id="SM00066">
    <property type="entry name" value="GAL4"/>
    <property type="match status" value="1"/>
</dbReference>
<dbReference type="InterPro" id="IPR001138">
    <property type="entry name" value="Zn2Cys6_DnaBD"/>
</dbReference>
<dbReference type="PANTHER" id="PTHR47424:SF9">
    <property type="entry name" value="TAH-2"/>
    <property type="match status" value="1"/>
</dbReference>
<feature type="compositionally biased region" description="Polar residues" evidence="5">
    <location>
        <begin position="74"/>
        <end position="92"/>
    </location>
</feature>
<dbReference type="PANTHER" id="PTHR47424">
    <property type="entry name" value="REGULATORY PROTEIN GAL4"/>
    <property type="match status" value="1"/>
</dbReference>
<evidence type="ECO:0000256" key="4">
    <source>
        <dbReference type="ARBA" id="ARBA00023242"/>
    </source>
</evidence>
<evidence type="ECO:0000256" key="6">
    <source>
        <dbReference type="SAM" id="Phobius"/>
    </source>
</evidence>
<dbReference type="InterPro" id="IPR007219">
    <property type="entry name" value="XnlR_reg_dom"/>
</dbReference>
<accession>A0AA38S641</accession>